<evidence type="ECO:0000313" key="5">
    <source>
        <dbReference type="Proteomes" id="UP000193218"/>
    </source>
</evidence>
<evidence type="ECO:0000256" key="2">
    <source>
        <dbReference type="SAM" id="MobiDB-lite"/>
    </source>
</evidence>
<dbReference type="RefSeq" id="XP_021870941.1">
    <property type="nucleotide sequence ID" value="XM_022018319.1"/>
</dbReference>
<evidence type="ECO:0000313" key="4">
    <source>
        <dbReference type="EMBL" id="ORX36872.1"/>
    </source>
</evidence>
<dbReference type="STRING" id="4999.A0A1Y1UFT0"/>
<gene>
    <name evidence="4" type="ORF">BD324DRAFT_651349</name>
</gene>
<name>A0A1Y1UFT0_9TREE</name>
<evidence type="ECO:0000259" key="3">
    <source>
        <dbReference type="Pfam" id="PF05057"/>
    </source>
</evidence>
<feature type="compositionally biased region" description="Polar residues" evidence="2">
    <location>
        <begin position="185"/>
        <end position="223"/>
    </location>
</feature>
<dbReference type="InParanoid" id="A0A1Y1UFT0"/>
<comment type="caution">
    <text evidence="4">The sequence shown here is derived from an EMBL/GenBank/DDBJ whole genome shotgun (WGS) entry which is preliminary data.</text>
</comment>
<dbReference type="GeneID" id="33560128"/>
<dbReference type="Pfam" id="PF05057">
    <property type="entry name" value="DUF676"/>
    <property type="match status" value="1"/>
</dbReference>
<dbReference type="PANTHER" id="PTHR47842">
    <property type="entry name" value="EXPRESSED PROTEIN"/>
    <property type="match status" value="1"/>
</dbReference>
<dbReference type="OrthoDB" id="442243at2759"/>
<comment type="similarity">
    <text evidence="1">Belongs to the putative lipase ROG1 family.</text>
</comment>
<feature type="region of interest" description="Disordered" evidence="2">
    <location>
        <begin position="177"/>
        <end position="225"/>
    </location>
</feature>
<dbReference type="EMBL" id="NBSH01000007">
    <property type="protein sequence ID" value="ORX36872.1"/>
    <property type="molecule type" value="Genomic_DNA"/>
</dbReference>
<dbReference type="InterPro" id="IPR029058">
    <property type="entry name" value="AB_hydrolase_fold"/>
</dbReference>
<keyword evidence="5" id="KW-1185">Reference proteome</keyword>
<protein>
    <recommendedName>
        <fullName evidence="3">DUF676 domain-containing protein</fullName>
    </recommendedName>
</protein>
<dbReference type="Gene3D" id="3.40.50.1820">
    <property type="entry name" value="alpha/beta hydrolase"/>
    <property type="match status" value="1"/>
</dbReference>
<dbReference type="SUPFAM" id="SSF53474">
    <property type="entry name" value="alpha/beta-Hydrolases"/>
    <property type="match status" value="1"/>
</dbReference>
<accession>A0A1Y1UFT0</accession>
<reference evidence="4 5" key="1">
    <citation type="submission" date="2017-03" db="EMBL/GenBank/DDBJ databases">
        <title>Widespread Adenine N6-methylation of Active Genes in Fungi.</title>
        <authorList>
            <consortium name="DOE Joint Genome Institute"/>
            <person name="Mondo S.J."/>
            <person name="Dannebaum R.O."/>
            <person name="Kuo R.C."/>
            <person name="Louie K.B."/>
            <person name="Bewick A.J."/>
            <person name="Labutti K."/>
            <person name="Haridas S."/>
            <person name="Kuo A."/>
            <person name="Salamov A."/>
            <person name="Ahrendt S.R."/>
            <person name="Lau R."/>
            <person name="Bowen B.P."/>
            <person name="Lipzen A."/>
            <person name="Sullivan W."/>
            <person name="Andreopoulos W.B."/>
            <person name="Clum A."/>
            <person name="Lindquist E."/>
            <person name="Daum C."/>
            <person name="Northen T.R."/>
            <person name="Ramamoorthy G."/>
            <person name="Schmitz R.J."/>
            <person name="Gryganskyi A."/>
            <person name="Culley D."/>
            <person name="Magnuson J."/>
            <person name="James T.Y."/>
            <person name="O'Malley M.A."/>
            <person name="Stajich J.E."/>
            <person name="Spatafora J.W."/>
            <person name="Visel A."/>
            <person name="Grigoriev I.V."/>
        </authorList>
    </citation>
    <scope>NUCLEOTIDE SEQUENCE [LARGE SCALE GENOMIC DNA]</scope>
    <source>
        <strain evidence="4 5">NRRL Y-17943</strain>
    </source>
</reference>
<evidence type="ECO:0000256" key="1">
    <source>
        <dbReference type="ARBA" id="ARBA00007920"/>
    </source>
</evidence>
<dbReference type="InterPro" id="IPR007751">
    <property type="entry name" value="DUF676_lipase-like"/>
</dbReference>
<feature type="domain" description="DUF676" evidence="3">
    <location>
        <begin position="9"/>
        <end position="139"/>
    </location>
</feature>
<dbReference type="Proteomes" id="UP000193218">
    <property type="component" value="Unassembled WGS sequence"/>
</dbReference>
<dbReference type="AlphaFoldDB" id="A0A1Y1UFT0"/>
<organism evidence="4 5">
    <name type="scientific">Kockovaella imperatae</name>
    <dbReference type="NCBI Taxonomy" id="4999"/>
    <lineage>
        <taxon>Eukaryota</taxon>
        <taxon>Fungi</taxon>
        <taxon>Dikarya</taxon>
        <taxon>Basidiomycota</taxon>
        <taxon>Agaricomycotina</taxon>
        <taxon>Tremellomycetes</taxon>
        <taxon>Tremellales</taxon>
        <taxon>Cuniculitremaceae</taxon>
        <taxon>Kockovaella</taxon>
    </lineage>
</organism>
<sequence>MSCGKDLLLLVWVHGFKGNEVTFESFPDRIKHLLETTHPSLKIVSKVFPAYQTRGELNAATLAFVDWLTSLVVELENDHGAGGGAGKARIVLMGHSMGGLLIADAARDIVANTRPGAPLWPQIIGVMAFDTPYLGLHPHTFKHGLSTAAGYYEQAKNIASAAGMLSPLAIGLGVGKWGKREDSTETGPTRAQTSAGTSKTTSTDTSIPQSASSTEPTKSSNWTIPRIPTPSTKALYGLGAVALGAAAAGTAYYRREDFLTGWKWGYEHMTFVKNLWDGEAMTKRLDDLYNLDTEHGVRFWNFYTYLPASQPKHLTSRTFIILPSTSHPLYPRFRPASNSLASDEVSAHMGMFNAKTNDGFYDLGLEVMRGMGERVEEAGVGTKTHTACWGVSEELEEALTKEYPSEKDALGNGWRVEDQDGKVVWVDE</sequence>
<proteinExistence type="inferred from homology"/>
<dbReference type="PANTHER" id="PTHR47842:SF1">
    <property type="entry name" value="DUF676 DOMAIN-CONTAINING PROTEIN"/>
    <property type="match status" value="1"/>
</dbReference>